<protein>
    <submittedName>
        <fullName evidence="1">Uncharacterized protein</fullName>
    </submittedName>
</protein>
<gene>
    <name evidence="1" type="ORF">CTEN0397_LOCUS13153</name>
</gene>
<dbReference type="EMBL" id="HBFW01020457">
    <property type="protein sequence ID" value="CAD8942087.1"/>
    <property type="molecule type" value="Transcribed_RNA"/>
</dbReference>
<accession>A0A7S1DAM3</accession>
<evidence type="ECO:0000313" key="1">
    <source>
        <dbReference type="EMBL" id="CAD8942087.1"/>
    </source>
</evidence>
<reference evidence="1" key="1">
    <citation type="submission" date="2021-01" db="EMBL/GenBank/DDBJ databases">
        <authorList>
            <person name="Corre E."/>
            <person name="Pelletier E."/>
            <person name="Niang G."/>
            <person name="Scheremetjew M."/>
            <person name="Finn R."/>
            <person name="Kale V."/>
            <person name="Holt S."/>
            <person name="Cochrane G."/>
            <person name="Meng A."/>
            <person name="Brown T."/>
            <person name="Cohen L."/>
        </authorList>
    </citation>
    <scope>NUCLEOTIDE SEQUENCE</scope>
    <source>
        <strain evidence="1">ECT3854</strain>
    </source>
</reference>
<dbReference type="AlphaFoldDB" id="A0A7S1DAM3"/>
<organism evidence="1">
    <name type="scientific">Cyclophora tenuis</name>
    <name type="common">Marine diatom</name>
    <dbReference type="NCBI Taxonomy" id="216820"/>
    <lineage>
        <taxon>Eukaryota</taxon>
        <taxon>Sar</taxon>
        <taxon>Stramenopiles</taxon>
        <taxon>Ochrophyta</taxon>
        <taxon>Bacillariophyta</taxon>
        <taxon>Fragilariophyceae</taxon>
        <taxon>Fragilariophycidae</taxon>
        <taxon>Cyclophorales</taxon>
        <taxon>Cyclophoraceae</taxon>
        <taxon>Cyclophora</taxon>
    </lineage>
</organism>
<sequence>MAACARLQPQKQETQLKPHFENSLNIALMCFKLHIHLLMFHKSETSKYVLAPNSAAGGTVLSMPATSSSWMRNPRPATQYWVLARRNTALQNFQTMPSND</sequence>
<name>A0A7S1DAM3_CYCTE</name>
<proteinExistence type="predicted"/>